<keyword evidence="2" id="KW-0449">Lipoprotein</keyword>
<feature type="compositionally biased region" description="Low complexity" evidence="3">
    <location>
        <begin position="29"/>
        <end position="47"/>
    </location>
</feature>
<evidence type="ECO:0000256" key="3">
    <source>
        <dbReference type="SAM" id="MobiDB-lite"/>
    </source>
</evidence>
<feature type="compositionally biased region" description="Pro residues" evidence="3">
    <location>
        <begin position="48"/>
        <end position="80"/>
    </location>
</feature>
<keyword evidence="5" id="KW-1185">Reference proteome</keyword>
<comment type="caution">
    <text evidence="4">The sequence shown here is derived from an EMBL/GenBank/DDBJ whole genome shotgun (WGS) entry which is preliminary data.</text>
</comment>
<dbReference type="InterPro" id="IPR005552">
    <property type="entry name" value="Scramblase"/>
</dbReference>
<protein>
    <recommendedName>
        <fullName evidence="2">Phospholipid scramblase</fullName>
    </recommendedName>
</protein>
<gene>
    <name evidence="4" type="ORF">RN001_015856</name>
</gene>
<dbReference type="PANTHER" id="PTHR23248:SF9">
    <property type="entry name" value="PHOSPHOLIPID SCRAMBLASE"/>
    <property type="match status" value="1"/>
</dbReference>
<dbReference type="Proteomes" id="UP001353858">
    <property type="component" value="Unassembled WGS sequence"/>
</dbReference>
<evidence type="ECO:0000313" key="5">
    <source>
        <dbReference type="Proteomes" id="UP001353858"/>
    </source>
</evidence>
<dbReference type="InterPro" id="IPR025659">
    <property type="entry name" value="Tubby-like_C"/>
</dbReference>
<dbReference type="Pfam" id="PF03803">
    <property type="entry name" value="Scramblase"/>
    <property type="match status" value="1"/>
</dbReference>
<feature type="compositionally biased region" description="Polar residues" evidence="3">
    <location>
        <begin position="1"/>
        <end position="11"/>
    </location>
</feature>
<dbReference type="EMBL" id="JARPUR010000008">
    <property type="protein sequence ID" value="KAK4871732.1"/>
    <property type="molecule type" value="Genomic_DNA"/>
</dbReference>
<evidence type="ECO:0000256" key="2">
    <source>
        <dbReference type="RuleBase" id="RU363116"/>
    </source>
</evidence>
<dbReference type="GO" id="GO:0017128">
    <property type="term" value="F:phospholipid scramblase activity"/>
    <property type="evidence" value="ECO:0007669"/>
    <property type="project" value="InterPro"/>
</dbReference>
<reference evidence="5" key="1">
    <citation type="submission" date="2023-01" db="EMBL/GenBank/DDBJ databases">
        <title>Key to firefly adult light organ development and bioluminescence: homeobox transcription factors regulate luciferase expression and transportation to peroxisome.</title>
        <authorList>
            <person name="Fu X."/>
        </authorList>
    </citation>
    <scope>NUCLEOTIDE SEQUENCE [LARGE SCALE GENOMIC DNA]</scope>
</reference>
<feature type="region of interest" description="Disordered" evidence="3">
    <location>
        <begin position="1"/>
        <end position="81"/>
    </location>
</feature>
<comment type="cofactor">
    <cofactor evidence="2">
        <name>Ca(2+)</name>
        <dbReference type="ChEBI" id="CHEBI:29108"/>
    </cofactor>
</comment>
<dbReference type="SUPFAM" id="SSF54518">
    <property type="entry name" value="Tubby C-terminal domain-like"/>
    <property type="match status" value="1"/>
</dbReference>
<comment type="similarity">
    <text evidence="1 2">Belongs to the phospholipid scramblase family.</text>
</comment>
<name>A0AAN7PNI5_9COLE</name>
<dbReference type="GO" id="GO:0005886">
    <property type="term" value="C:plasma membrane"/>
    <property type="evidence" value="ECO:0007669"/>
    <property type="project" value="TreeGrafter"/>
</dbReference>
<sequence length="331" mass="36239">MGSYPNAQNLNYPPPLQSGYQPGYPPEYGNPNAGYAPAGYGPPSGQYGPPPGQYGPPQPQYGPPQGGYPPPPPNTYPPGAPITNQPMGQGGMPVGGWMSMPQNVANCPPGLEYLTMIDQLLVHQKVELLEAFTGFETANKYTIKNSLGQKVYYAVEDTDCLTRNCCGPRRPFDMKILDNYRNEIIHLNRPLRCDSCFFPCCLQSIEVSSPPGNVVGTVDQEWSICCPSYAIKNASGDTVLRIEGPFCTMSFCGDVEFQVMSADGATQVGKISKQWSGMIREMFTDADYFGITFPIDLDVRMKAVMLGACFLIDAMFFEKSQNKEHDSPGML</sequence>
<accession>A0AAN7PNI5</accession>
<organism evidence="4 5">
    <name type="scientific">Aquatica leii</name>
    <dbReference type="NCBI Taxonomy" id="1421715"/>
    <lineage>
        <taxon>Eukaryota</taxon>
        <taxon>Metazoa</taxon>
        <taxon>Ecdysozoa</taxon>
        <taxon>Arthropoda</taxon>
        <taxon>Hexapoda</taxon>
        <taxon>Insecta</taxon>
        <taxon>Pterygota</taxon>
        <taxon>Neoptera</taxon>
        <taxon>Endopterygota</taxon>
        <taxon>Coleoptera</taxon>
        <taxon>Polyphaga</taxon>
        <taxon>Elateriformia</taxon>
        <taxon>Elateroidea</taxon>
        <taxon>Lampyridae</taxon>
        <taxon>Luciolinae</taxon>
        <taxon>Aquatica</taxon>
    </lineage>
</organism>
<evidence type="ECO:0000313" key="4">
    <source>
        <dbReference type="EMBL" id="KAK4871732.1"/>
    </source>
</evidence>
<keyword evidence="2" id="KW-0564">Palmitate</keyword>
<dbReference type="PANTHER" id="PTHR23248">
    <property type="entry name" value="PHOSPHOLIPID SCRAMBLASE-RELATED"/>
    <property type="match status" value="1"/>
</dbReference>
<evidence type="ECO:0000256" key="1">
    <source>
        <dbReference type="ARBA" id="ARBA00005350"/>
    </source>
</evidence>
<keyword evidence="2" id="KW-0106">Calcium</keyword>
<dbReference type="AlphaFoldDB" id="A0AAN7PNI5"/>
<comment type="function">
    <text evidence="2">May mediate accelerated ATP-independent bidirectional transbilayer migration of phospholipids upon binding calcium ions that results in a loss of phospholipid asymmetry in the plasma membrane.</text>
</comment>
<proteinExistence type="inferred from homology"/>